<dbReference type="EMBL" id="JBFOLJ010000002">
    <property type="protein sequence ID" value="KAL2553952.1"/>
    <property type="molecule type" value="Genomic_DNA"/>
</dbReference>
<evidence type="ECO:0000313" key="2">
    <source>
        <dbReference type="EMBL" id="KAL2553952.1"/>
    </source>
</evidence>
<keyword evidence="3" id="KW-1185">Reference proteome</keyword>
<comment type="caution">
    <text evidence="2">The sequence shown here is derived from an EMBL/GenBank/DDBJ whole genome shotgun (WGS) entry which is preliminary data.</text>
</comment>
<name>A0ABD1WWJ5_9LAMI</name>
<organism evidence="2 3">
    <name type="scientific">Forsythia ovata</name>
    <dbReference type="NCBI Taxonomy" id="205694"/>
    <lineage>
        <taxon>Eukaryota</taxon>
        <taxon>Viridiplantae</taxon>
        <taxon>Streptophyta</taxon>
        <taxon>Embryophyta</taxon>
        <taxon>Tracheophyta</taxon>
        <taxon>Spermatophyta</taxon>
        <taxon>Magnoliopsida</taxon>
        <taxon>eudicotyledons</taxon>
        <taxon>Gunneridae</taxon>
        <taxon>Pentapetalae</taxon>
        <taxon>asterids</taxon>
        <taxon>lamiids</taxon>
        <taxon>Lamiales</taxon>
        <taxon>Oleaceae</taxon>
        <taxon>Forsythieae</taxon>
        <taxon>Forsythia</taxon>
    </lineage>
</organism>
<evidence type="ECO:0000256" key="1">
    <source>
        <dbReference type="SAM" id="MobiDB-lite"/>
    </source>
</evidence>
<sequence length="107" mass="12231">MEEALRRLNNPHPQMQELNPLPSIFPVPKRCNNATTNRRSLKDGAQLGQLDEKSLYEVDDPRMKPIGTVNLLSRVNNLGSVDKKDEENDVYEDETDWHSKPYAVAAR</sequence>
<feature type="region of interest" description="Disordered" evidence="1">
    <location>
        <begin position="1"/>
        <end position="25"/>
    </location>
</feature>
<accession>A0ABD1WWJ5</accession>
<dbReference type="AlphaFoldDB" id="A0ABD1WWJ5"/>
<proteinExistence type="predicted"/>
<gene>
    <name evidence="2" type="ORF">Fot_07571</name>
</gene>
<protein>
    <submittedName>
        <fullName evidence="2">Common plant regulatory factor 1</fullName>
    </submittedName>
</protein>
<feature type="region of interest" description="Disordered" evidence="1">
    <location>
        <begin position="80"/>
        <end position="107"/>
    </location>
</feature>
<evidence type="ECO:0000313" key="3">
    <source>
        <dbReference type="Proteomes" id="UP001604277"/>
    </source>
</evidence>
<reference evidence="3" key="1">
    <citation type="submission" date="2024-07" db="EMBL/GenBank/DDBJ databases">
        <title>Two chromosome-level genome assemblies of Korean endemic species Abeliophyllum distichum and Forsythia ovata (Oleaceae).</title>
        <authorList>
            <person name="Jang H."/>
        </authorList>
    </citation>
    <scope>NUCLEOTIDE SEQUENCE [LARGE SCALE GENOMIC DNA]</scope>
</reference>
<dbReference type="Proteomes" id="UP001604277">
    <property type="component" value="Unassembled WGS sequence"/>
</dbReference>